<feature type="domain" description="J" evidence="3">
    <location>
        <begin position="140"/>
        <end position="212"/>
    </location>
</feature>
<dbReference type="Gene3D" id="1.20.1280.20">
    <property type="entry name" value="HscB, C-terminal domain"/>
    <property type="match status" value="1"/>
</dbReference>
<dbReference type="Gene3D" id="1.10.287.110">
    <property type="entry name" value="DnaJ domain"/>
    <property type="match status" value="1"/>
</dbReference>
<dbReference type="InterPro" id="IPR036386">
    <property type="entry name" value="HscB_C_sf"/>
</dbReference>
<dbReference type="Pfam" id="PF07743">
    <property type="entry name" value="HSCB_C"/>
    <property type="match status" value="1"/>
</dbReference>
<evidence type="ECO:0000313" key="4">
    <source>
        <dbReference type="EMBL" id="CAD7198638.1"/>
    </source>
</evidence>
<sequence length="345" mass="38807">MSESLMLVCGAQVSINICVFSITCFPGPIVLLGHFPASEDLECRVPRDTMLVTSLLASFCTVHLENMTPTMAKISCTGRSVIRHSHLHRENPRSTVPNTFRRFKFDGNPLQCWNCRSRDAAKQLFCSRCKVLQRPEHSSTYFDIIGVAQTYNVSLSELTSRYRKLQSSLHPDRFSNSSEEEKRISEDYSALVNAAYSTLLHPMKRGLYMLQLRGVSLEEGEIQTSPLLLIEVMERNEELAEAREEASVKRIAVNNKQRLDQLARTQYIERMVVQTFYEEQAVAITEANAAISCSRVSEDLAYVKSTFGNIPGAITALEARDLPLVKAVKIMRGIEENLNQASGSF</sequence>
<dbReference type="InterPro" id="IPR009073">
    <property type="entry name" value="HscB_oligo_C"/>
</dbReference>
<dbReference type="GO" id="GO:0005739">
    <property type="term" value="C:mitochondrion"/>
    <property type="evidence" value="ECO:0007669"/>
    <property type="project" value="TreeGrafter"/>
</dbReference>
<gene>
    <name evidence="4" type="ORF">TDIB3V08_LOCUS4917</name>
</gene>
<dbReference type="GO" id="GO:0051259">
    <property type="term" value="P:protein complex oligomerization"/>
    <property type="evidence" value="ECO:0007669"/>
    <property type="project" value="InterPro"/>
</dbReference>
<evidence type="ECO:0000259" key="3">
    <source>
        <dbReference type="PROSITE" id="PS50076"/>
    </source>
</evidence>
<dbReference type="GO" id="GO:0001671">
    <property type="term" value="F:ATPase activator activity"/>
    <property type="evidence" value="ECO:0007669"/>
    <property type="project" value="InterPro"/>
</dbReference>
<dbReference type="NCBIfam" id="TIGR00714">
    <property type="entry name" value="hscB"/>
    <property type="match status" value="1"/>
</dbReference>
<dbReference type="Pfam" id="PF00226">
    <property type="entry name" value="DnaJ"/>
    <property type="match status" value="1"/>
</dbReference>
<keyword evidence="2" id="KW-0143">Chaperone</keyword>
<dbReference type="SUPFAM" id="SSF46565">
    <property type="entry name" value="Chaperone J-domain"/>
    <property type="match status" value="1"/>
</dbReference>
<dbReference type="PROSITE" id="PS50076">
    <property type="entry name" value="DNAJ_2"/>
    <property type="match status" value="1"/>
</dbReference>
<proteinExistence type="inferred from homology"/>
<dbReference type="CDD" id="cd06257">
    <property type="entry name" value="DnaJ"/>
    <property type="match status" value="1"/>
</dbReference>
<dbReference type="AlphaFoldDB" id="A0A7R8VHD1"/>
<dbReference type="PANTHER" id="PTHR14021:SF15">
    <property type="entry name" value="IRON-SULFUR CLUSTER CO-CHAPERONE PROTEIN HSCB"/>
    <property type="match status" value="1"/>
</dbReference>
<dbReference type="InterPro" id="IPR001623">
    <property type="entry name" value="DnaJ_domain"/>
</dbReference>
<dbReference type="GO" id="GO:0044571">
    <property type="term" value="P:[2Fe-2S] cluster assembly"/>
    <property type="evidence" value="ECO:0007669"/>
    <property type="project" value="InterPro"/>
</dbReference>
<dbReference type="InterPro" id="IPR036869">
    <property type="entry name" value="J_dom_sf"/>
</dbReference>
<evidence type="ECO:0000256" key="1">
    <source>
        <dbReference type="ARBA" id="ARBA00010476"/>
    </source>
</evidence>
<dbReference type="GO" id="GO:0051087">
    <property type="term" value="F:protein-folding chaperone binding"/>
    <property type="evidence" value="ECO:0007669"/>
    <property type="project" value="InterPro"/>
</dbReference>
<protein>
    <recommendedName>
        <fullName evidence="3">J domain-containing protein</fullName>
    </recommendedName>
</protein>
<dbReference type="PANTHER" id="PTHR14021">
    <property type="entry name" value="IRON-SULFUR CLUSTER CO-CHAPERONE PROTEIN HSCB"/>
    <property type="match status" value="1"/>
</dbReference>
<name>A0A7R8VHD1_TIMDO</name>
<organism evidence="4">
    <name type="scientific">Timema douglasi</name>
    <name type="common">Walking stick</name>
    <dbReference type="NCBI Taxonomy" id="61478"/>
    <lineage>
        <taxon>Eukaryota</taxon>
        <taxon>Metazoa</taxon>
        <taxon>Ecdysozoa</taxon>
        <taxon>Arthropoda</taxon>
        <taxon>Hexapoda</taxon>
        <taxon>Insecta</taxon>
        <taxon>Pterygota</taxon>
        <taxon>Neoptera</taxon>
        <taxon>Polyneoptera</taxon>
        <taxon>Phasmatodea</taxon>
        <taxon>Timematodea</taxon>
        <taxon>Timematoidea</taxon>
        <taxon>Timematidae</taxon>
        <taxon>Timema</taxon>
    </lineage>
</organism>
<evidence type="ECO:0000256" key="2">
    <source>
        <dbReference type="ARBA" id="ARBA00023186"/>
    </source>
</evidence>
<dbReference type="EMBL" id="OA566290">
    <property type="protein sequence ID" value="CAD7198638.1"/>
    <property type="molecule type" value="Genomic_DNA"/>
</dbReference>
<dbReference type="InterPro" id="IPR004640">
    <property type="entry name" value="HscB"/>
</dbReference>
<accession>A0A7R8VHD1</accession>
<dbReference type="SMART" id="SM00271">
    <property type="entry name" value="DnaJ"/>
    <property type="match status" value="1"/>
</dbReference>
<comment type="similarity">
    <text evidence="1">Belongs to the HscB family.</text>
</comment>
<reference evidence="4" key="1">
    <citation type="submission" date="2020-11" db="EMBL/GenBank/DDBJ databases">
        <authorList>
            <person name="Tran Van P."/>
        </authorList>
    </citation>
    <scope>NUCLEOTIDE SEQUENCE</scope>
</reference>